<reference evidence="5" key="1">
    <citation type="submission" date="2015-07" db="EMBL/GenBank/DDBJ databases">
        <title>Adaptation to a free-living lifestyle via gene acquisitions in the diplomonad Trepomonas sp. PC1.</title>
        <authorList>
            <person name="Xu F."/>
            <person name="Jerlstrom-Hultqvist J."/>
            <person name="Kolisko M."/>
            <person name="Simpson A.G.B."/>
            <person name="Roger A.J."/>
            <person name="Svard S.G."/>
            <person name="Andersson J.O."/>
        </authorList>
    </citation>
    <scope>NUCLEOTIDE SEQUENCE</scope>
    <source>
        <strain evidence="5">PC1</strain>
    </source>
</reference>
<protein>
    <submittedName>
        <fullName evidence="5">Inosine-uridine nucleoside N-ribohydrolase</fullName>
    </submittedName>
</protein>
<dbReference type="GO" id="GO:0006152">
    <property type="term" value="P:purine nucleoside catabolic process"/>
    <property type="evidence" value="ECO:0007669"/>
    <property type="project" value="TreeGrafter"/>
</dbReference>
<feature type="non-terminal residue" evidence="5">
    <location>
        <position position="1"/>
    </location>
</feature>
<comment type="similarity">
    <text evidence="1">Belongs to the IUNH family.</text>
</comment>
<name>A0A146KI79_9EUKA</name>
<dbReference type="PANTHER" id="PTHR12304:SF58">
    <property type="entry name" value="INOSINE_URIDINE-PREFERRING NUCLEOSIDE HYDROLASE DOMAIN-CONTAINING PROTEIN"/>
    <property type="match status" value="1"/>
</dbReference>
<dbReference type="GO" id="GO:0008477">
    <property type="term" value="F:purine nucleosidase activity"/>
    <property type="evidence" value="ECO:0007669"/>
    <property type="project" value="TreeGrafter"/>
</dbReference>
<proteinExistence type="inferred from homology"/>
<dbReference type="InterPro" id="IPR036452">
    <property type="entry name" value="Ribo_hydro-like"/>
</dbReference>
<organism evidence="5">
    <name type="scientific">Trepomonas sp. PC1</name>
    <dbReference type="NCBI Taxonomy" id="1076344"/>
    <lineage>
        <taxon>Eukaryota</taxon>
        <taxon>Metamonada</taxon>
        <taxon>Diplomonadida</taxon>
        <taxon>Hexamitidae</taxon>
        <taxon>Hexamitinae</taxon>
        <taxon>Trepomonas</taxon>
    </lineage>
</organism>
<gene>
    <name evidence="5" type="ORF">TPC1_12194</name>
</gene>
<keyword evidence="3" id="KW-0326">Glycosidase</keyword>
<accession>A0A146KI79</accession>
<dbReference type="AlphaFoldDB" id="A0A146KI79"/>
<dbReference type="InterPro" id="IPR001910">
    <property type="entry name" value="Inosine/uridine_hydrolase_dom"/>
</dbReference>
<dbReference type="PANTHER" id="PTHR12304">
    <property type="entry name" value="INOSINE-URIDINE PREFERRING NUCLEOSIDE HYDROLASE"/>
    <property type="match status" value="1"/>
</dbReference>
<dbReference type="Pfam" id="PF01156">
    <property type="entry name" value="IU_nuc_hydro"/>
    <property type="match status" value="1"/>
</dbReference>
<dbReference type="SUPFAM" id="SSF53590">
    <property type="entry name" value="Nucleoside hydrolase"/>
    <property type="match status" value="1"/>
</dbReference>
<evidence type="ECO:0000256" key="2">
    <source>
        <dbReference type="ARBA" id="ARBA00022801"/>
    </source>
</evidence>
<feature type="domain" description="Inosine/uridine-preferring nucleoside hydrolase" evidence="4">
    <location>
        <begin position="1"/>
        <end position="288"/>
    </location>
</feature>
<sequence length="288" mass="32445">DAGIDDALAIFCAFKYCNVKAISCTYGNCEQQKVFQNVKRIVSVYKQQHPDFQPPIICLSSSCSLSKVQPVRPPNDELNYHGLDGLGNVPIVDECVLDIVPQDFILTYTTLIAEFPAMAFISIGPLTAASILSSLNLPINLFLMGCCFDILEPYAKGNMGRFGFPNAEHNLVCDVEAARELFKKQNTLVVDWNLCLQNLLNKNEYENLHFQSGKVGLFHRNVSQWFLKRCNEDNIDFCCCDSLIVFCNCFCEFEYLNGEIEIQEDGKTVFNESPNGNCQIVTKIDKQK</sequence>
<evidence type="ECO:0000313" key="5">
    <source>
        <dbReference type="EMBL" id="JAP94959.1"/>
    </source>
</evidence>
<evidence type="ECO:0000259" key="4">
    <source>
        <dbReference type="Pfam" id="PF01156"/>
    </source>
</evidence>
<dbReference type="GO" id="GO:0005829">
    <property type="term" value="C:cytosol"/>
    <property type="evidence" value="ECO:0007669"/>
    <property type="project" value="TreeGrafter"/>
</dbReference>
<evidence type="ECO:0000256" key="1">
    <source>
        <dbReference type="ARBA" id="ARBA00009176"/>
    </source>
</evidence>
<feature type="non-terminal residue" evidence="5">
    <location>
        <position position="288"/>
    </location>
</feature>
<keyword evidence="2 5" id="KW-0378">Hydrolase</keyword>
<dbReference type="Gene3D" id="3.90.245.10">
    <property type="entry name" value="Ribonucleoside hydrolase-like"/>
    <property type="match status" value="1"/>
</dbReference>
<dbReference type="InterPro" id="IPR023186">
    <property type="entry name" value="IUNH"/>
</dbReference>
<dbReference type="EMBL" id="GDID01001647">
    <property type="protein sequence ID" value="JAP94959.1"/>
    <property type="molecule type" value="Transcribed_RNA"/>
</dbReference>
<evidence type="ECO:0000256" key="3">
    <source>
        <dbReference type="ARBA" id="ARBA00023295"/>
    </source>
</evidence>